<dbReference type="GO" id="GO:0009277">
    <property type="term" value="C:fungal-type cell wall"/>
    <property type="evidence" value="ECO:0007669"/>
    <property type="project" value="InterPro"/>
</dbReference>
<dbReference type="AlphaFoldDB" id="A0A9Q8VF80"/>
<keyword evidence="4" id="KW-0732">Signal</keyword>
<dbReference type="GO" id="GO:0005576">
    <property type="term" value="C:extracellular region"/>
    <property type="evidence" value="ECO:0007669"/>
    <property type="project" value="UniProtKB-SubCell"/>
</dbReference>
<keyword evidence="6" id="KW-1185">Reference proteome</keyword>
<proteinExistence type="inferred from homology"/>
<dbReference type="PROSITE" id="PS00956">
    <property type="entry name" value="HYDROPHOBIN"/>
    <property type="match status" value="1"/>
</dbReference>
<evidence type="ECO:0000256" key="1">
    <source>
        <dbReference type="ARBA" id="ARBA00004613"/>
    </source>
</evidence>
<evidence type="ECO:0000256" key="2">
    <source>
        <dbReference type="ARBA" id="ARBA00010446"/>
    </source>
</evidence>
<reference evidence="5" key="1">
    <citation type="submission" date="2021-11" db="EMBL/GenBank/DDBJ databases">
        <title>Purpureocillium_takamizusanense_genome.</title>
        <authorList>
            <person name="Nguyen N.-H."/>
        </authorList>
    </citation>
    <scope>NUCLEOTIDE SEQUENCE</scope>
    <source>
        <strain evidence="5">PT3</strain>
    </source>
</reference>
<protein>
    <recommendedName>
        <fullName evidence="7">Hydrophobin 3</fullName>
    </recommendedName>
</protein>
<dbReference type="InterPro" id="IPR019778">
    <property type="entry name" value="Class_I_Hydrophobin_CS"/>
</dbReference>
<feature type="signal peptide" evidence="4">
    <location>
        <begin position="1"/>
        <end position="16"/>
    </location>
</feature>
<evidence type="ECO:0000256" key="3">
    <source>
        <dbReference type="ARBA" id="ARBA00022525"/>
    </source>
</evidence>
<comment type="subcellular location">
    <subcellularLocation>
        <location evidence="1">Secreted</location>
    </subcellularLocation>
</comment>
<keyword evidence="3" id="KW-0964">Secreted</keyword>
<dbReference type="KEGG" id="ptkz:JDV02_008959"/>
<dbReference type="GO" id="GO:0005199">
    <property type="term" value="F:structural constituent of cell wall"/>
    <property type="evidence" value="ECO:0007669"/>
    <property type="project" value="InterPro"/>
</dbReference>
<organism evidence="5 6">
    <name type="scientific">Purpureocillium takamizusanense</name>
    <dbReference type="NCBI Taxonomy" id="2060973"/>
    <lineage>
        <taxon>Eukaryota</taxon>
        <taxon>Fungi</taxon>
        <taxon>Dikarya</taxon>
        <taxon>Ascomycota</taxon>
        <taxon>Pezizomycotina</taxon>
        <taxon>Sordariomycetes</taxon>
        <taxon>Hypocreomycetidae</taxon>
        <taxon>Hypocreales</taxon>
        <taxon>Ophiocordycipitaceae</taxon>
        <taxon>Purpureocillium</taxon>
    </lineage>
</organism>
<accession>A0A9Q8VF80</accession>
<comment type="similarity">
    <text evidence="2">Belongs to the fungal hydrophobin family.</text>
</comment>
<evidence type="ECO:0000256" key="4">
    <source>
        <dbReference type="SAM" id="SignalP"/>
    </source>
</evidence>
<dbReference type="EMBL" id="CP086362">
    <property type="protein sequence ID" value="UNI23121.1"/>
    <property type="molecule type" value="Genomic_DNA"/>
</dbReference>
<evidence type="ECO:0000313" key="5">
    <source>
        <dbReference type="EMBL" id="UNI23121.1"/>
    </source>
</evidence>
<feature type="chain" id="PRO_5040427827" description="Hydrophobin 3" evidence="4">
    <location>
        <begin position="17"/>
        <end position="80"/>
    </location>
</feature>
<evidence type="ECO:0000313" key="6">
    <source>
        <dbReference type="Proteomes" id="UP000829364"/>
    </source>
</evidence>
<dbReference type="GeneID" id="72070904"/>
<name>A0A9Q8VF80_9HYPO</name>
<dbReference type="Proteomes" id="UP000829364">
    <property type="component" value="Chromosome 9"/>
</dbReference>
<gene>
    <name evidence="5" type="ORF">JDV02_008959</name>
</gene>
<evidence type="ECO:0008006" key="7">
    <source>
        <dbReference type="Google" id="ProtNLM"/>
    </source>
</evidence>
<sequence length="80" mass="8149">MKYTAALLALVATVVAAPADIESRNSGSCDNNQTQVCCNVGLTCFAQIIGDSCTGSTYCCETGAPAGTLLNISALNCIQL</sequence>
<dbReference type="RefSeq" id="XP_047846602.1">
    <property type="nucleotide sequence ID" value="XM_047990593.1"/>
</dbReference>
<dbReference type="OrthoDB" id="8115477at2759"/>